<keyword evidence="6" id="KW-0653">Protein transport</keyword>
<keyword evidence="9" id="KW-0969">Cilium</keyword>
<dbReference type="InterPro" id="IPR051472">
    <property type="entry name" value="T3SS_Stator/FliH"/>
</dbReference>
<dbReference type="PANTHER" id="PTHR34982:SF1">
    <property type="entry name" value="FLAGELLAR ASSEMBLY PROTEIN FLIH"/>
    <property type="match status" value="1"/>
</dbReference>
<keyword evidence="9" id="KW-0282">Flagellum</keyword>
<dbReference type="OrthoDB" id="5296952at2"/>
<keyword evidence="7" id="KW-1006">Bacterial flagellum protein export</keyword>
<dbReference type="GO" id="GO:0005829">
    <property type="term" value="C:cytosol"/>
    <property type="evidence" value="ECO:0007669"/>
    <property type="project" value="TreeGrafter"/>
</dbReference>
<dbReference type="InterPro" id="IPR018035">
    <property type="entry name" value="Flagellar_FliH/T3SS_HrpE"/>
</dbReference>
<keyword evidence="4" id="KW-0813">Transport</keyword>
<evidence type="ECO:0000313" key="9">
    <source>
        <dbReference type="EMBL" id="RID97195.1"/>
    </source>
</evidence>
<evidence type="ECO:0000256" key="4">
    <source>
        <dbReference type="ARBA" id="ARBA00022448"/>
    </source>
</evidence>
<sequence length="251" mass="26806">MKDRSCWEAQVTKPSSKSSAYARFIPREEVGDVMQWRFSAVGADAAPEEQSEVPELPPAVDEAAQAAAEQHIRDEAFALGHAQGVEQAALEWQHRLDDYVAGQGVIAAQQLASLAAAFEQGLAAAQQNVAQGVLELACEIARHVVRRELQSDRAALQPVIAEALGSLVADGRPIAVRLHPIDAQALGSALKTEFSAAAIQWIADASVAPGGCLVEQAGAVIDGQLERRWQRALAPLGIDMPWREEADHAAD</sequence>
<evidence type="ECO:0000256" key="7">
    <source>
        <dbReference type="ARBA" id="ARBA00023225"/>
    </source>
</evidence>
<evidence type="ECO:0000256" key="3">
    <source>
        <dbReference type="ARBA" id="ARBA00016507"/>
    </source>
</evidence>
<keyword evidence="5" id="KW-1005">Bacterial flagellum biogenesis</keyword>
<keyword evidence="10" id="KW-1185">Reference proteome</keyword>
<dbReference type="GO" id="GO:0044781">
    <property type="term" value="P:bacterial-type flagellum organization"/>
    <property type="evidence" value="ECO:0007669"/>
    <property type="project" value="UniProtKB-KW"/>
</dbReference>
<reference evidence="9 10" key="1">
    <citation type="submission" date="2018-09" db="EMBL/GenBank/DDBJ databases">
        <title>Draft genome of Simplicispira sp. NY-02.</title>
        <authorList>
            <person name="Im W.T."/>
        </authorList>
    </citation>
    <scope>NUCLEOTIDE SEQUENCE [LARGE SCALE GENOMIC DNA]</scope>
    <source>
        <strain evidence="9 10">NY-02</strain>
    </source>
</reference>
<protein>
    <recommendedName>
        <fullName evidence="3">Flagellar assembly protein FliH</fullName>
    </recommendedName>
</protein>
<dbReference type="PANTHER" id="PTHR34982">
    <property type="entry name" value="YOP PROTEINS TRANSLOCATION PROTEIN L"/>
    <property type="match status" value="1"/>
</dbReference>
<proteinExistence type="inferred from homology"/>
<organism evidence="9 10">
    <name type="scientific">Simplicispira hankyongi</name>
    <dbReference type="NCBI Taxonomy" id="2315688"/>
    <lineage>
        <taxon>Bacteria</taxon>
        <taxon>Pseudomonadati</taxon>
        <taxon>Pseudomonadota</taxon>
        <taxon>Betaproteobacteria</taxon>
        <taxon>Burkholderiales</taxon>
        <taxon>Comamonadaceae</taxon>
        <taxon>Simplicispira</taxon>
    </lineage>
</organism>
<feature type="domain" description="Flagellar assembly protein FliH/Type III secretion system HrpE" evidence="8">
    <location>
        <begin position="108"/>
        <end position="231"/>
    </location>
</feature>
<comment type="function">
    <text evidence="1">Needed for flagellar regrowth and assembly.</text>
</comment>
<dbReference type="EMBL" id="QXJC01000009">
    <property type="protein sequence ID" value="RID97195.1"/>
    <property type="molecule type" value="Genomic_DNA"/>
</dbReference>
<evidence type="ECO:0000256" key="2">
    <source>
        <dbReference type="ARBA" id="ARBA00006602"/>
    </source>
</evidence>
<name>A0A398C2D0_9BURK</name>
<comment type="caution">
    <text evidence="9">The sequence shown here is derived from an EMBL/GenBank/DDBJ whole genome shotgun (WGS) entry which is preliminary data.</text>
</comment>
<dbReference type="GO" id="GO:0015031">
    <property type="term" value="P:protein transport"/>
    <property type="evidence" value="ECO:0007669"/>
    <property type="project" value="UniProtKB-KW"/>
</dbReference>
<evidence type="ECO:0000256" key="6">
    <source>
        <dbReference type="ARBA" id="ARBA00022927"/>
    </source>
</evidence>
<evidence type="ECO:0000256" key="1">
    <source>
        <dbReference type="ARBA" id="ARBA00003041"/>
    </source>
</evidence>
<evidence type="ECO:0000256" key="5">
    <source>
        <dbReference type="ARBA" id="ARBA00022795"/>
    </source>
</evidence>
<accession>A0A398C2D0</accession>
<dbReference type="AlphaFoldDB" id="A0A398C2D0"/>
<dbReference type="Pfam" id="PF02108">
    <property type="entry name" value="FliH"/>
    <property type="match status" value="1"/>
</dbReference>
<dbReference type="Proteomes" id="UP000266302">
    <property type="component" value="Unassembled WGS sequence"/>
</dbReference>
<keyword evidence="9" id="KW-0966">Cell projection</keyword>
<gene>
    <name evidence="9" type="ORF">D3F03_15155</name>
</gene>
<comment type="similarity">
    <text evidence="2">Belongs to the FliH family.</text>
</comment>
<evidence type="ECO:0000313" key="10">
    <source>
        <dbReference type="Proteomes" id="UP000266302"/>
    </source>
</evidence>
<evidence type="ECO:0000259" key="8">
    <source>
        <dbReference type="Pfam" id="PF02108"/>
    </source>
</evidence>